<evidence type="ECO:0000313" key="1">
    <source>
        <dbReference type="EMBL" id="KAF5179532.1"/>
    </source>
</evidence>
<name>A0A7J6V563_THATH</name>
<keyword evidence="2" id="KW-1185">Reference proteome</keyword>
<proteinExistence type="predicted"/>
<comment type="caution">
    <text evidence="1">The sequence shown here is derived from an EMBL/GenBank/DDBJ whole genome shotgun (WGS) entry which is preliminary data.</text>
</comment>
<accession>A0A7J6V563</accession>
<reference evidence="1 2" key="1">
    <citation type="submission" date="2020-06" db="EMBL/GenBank/DDBJ databases">
        <title>Transcriptomic and genomic resources for Thalictrum thalictroides and T. hernandezii: Facilitating candidate gene discovery in an emerging model plant lineage.</title>
        <authorList>
            <person name="Arias T."/>
            <person name="Riano-Pachon D.M."/>
            <person name="Di Stilio V.S."/>
        </authorList>
    </citation>
    <scope>NUCLEOTIDE SEQUENCE [LARGE SCALE GENOMIC DNA]</scope>
    <source>
        <strain evidence="2">cv. WT478/WT964</strain>
        <tissue evidence="1">Leaves</tissue>
    </source>
</reference>
<organism evidence="1 2">
    <name type="scientific">Thalictrum thalictroides</name>
    <name type="common">Rue-anemone</name>
    <name type="synonym">Anemone thalictroides</name>
    <dbReference type="NCBI Taxonomy" id="46969"/>
    <lineage>
        <taxon>Eukaryota</taxon>
        <taxon>Viridiplantae</taxon>
        <taxon>Streptophyta</taxon>
        <taxon>Embryophyta</taxon>
        <taxon>Tracheophyta</taxon>
        <taxon>Spermatophyta</taxon>
        <taxon>Magnoliopsida</taxon>
        <taxon>Ranunculales</taxon>
        <taxon>Ranunculaceae</taxon>
        <taxon>Thalictroideae</taxon>
        <taxon>Thalictrum</taxon>
    </lineage>
</organism>
<dbReference type="EMBL" id="JABWDY010038645">
    <property type="protein sequence ID" value="KAF5179532.1"/>
    <property type="molecule type" value="Genomic_DNA"/>
</dbReference>
<gene>
    <name evidence="1" type="ORF">FRX31_030880</name>
</gene>
<sequence>MKSEYILLAFLSKEIIAFNKIIDQLQNLVSGKGSQPRSPQWINMNKIPMALNCLLHLSFTSSVKQTMLPITKDIG</sequence>
<dbReference type="AlphaFoldDB" id="A0A7J6V563"/>
<evidence type="ECO:0000313" key="2">
    <source>
        <dbReference type="Proteomes" id="UP000554482"/>
    </source>
</evidence>
<dbReference type="Proteomes" id="UP000554482">
    <property type="component" value="Unassembled WGS sequence"/>
</dbReference>
<protein>
    <submittedName>
        <fullName evidence="1">Uncharacterized protein</fullName>
    </submittedName>
</protein>